<dbReference type="STRING" id="1605367.AFM12_04570"/>
<name>A0A0N8HAD3_9BACT</name>
<feature type="domain" description="Glycosyl transferase family 1" evidence="1">
    <location>
        <begin position="200"/>
        <end position="353"/>
    </location>
</feature>
<keyword evidence="3" id="KW-1185">Reference proteome</keyword>
<dbReference type="OrthoDB" id="9790710at2"/>
<evidence type="ECO:0000259" key="1">
    <source>
        <dbReference type="Pfam" id="PF00534"/>
    </source>
</evidence>
<dbReference type="InterPro" id="IPR050194">
    <property type="entry name" value="Glycosyltransferase_grp1"/>
</dbReference>
<dbReference type="AlphaFoldDB" id="A0A0N8HAD3"/>
<dbReference type="EMBL" id="LGTQ01000005">
    <property type="protein sequence ID" value="KPM49852.1"/>
    <property type="molecule type" value="Genomic_DNA"/>
</dbReference>
<sequence>MRILIVHQFLWSHYKAGIFKQLEKLIGKDQSSELHIIQTAKYEKSRLDFGEADTTIHDYKYELLFDDVYENTGLLNRVKRVFHRIRKFKPEVINLPGYYEPAMILVHFISKFLGIKVILSIDSTEGDNPNTWYGELIKKIIIGAADGFFCYGTMAADYMKKLGASEDEILMRRNSVNNDRVFKIYSNHKLSEEFKTERPKYPKHNFIFVGRFLEIKNLIMLINAFQKLDTGEEWGLILVGDGPLKPQMKEVINGNPQISILPPQEWHGVPKKMALADILILPSYSEPWGLVTNEAMVCEMPVIVSQKCGSSADLVKNGYNGFTFDAYNETDLIEKMRFFVKDSSKIQEFGQNSSELIKTFSPERVAQDMLTGFKKVVNKK</sequence>
<dbReference type="CDD" id="cd03801">
    <property type="entry name" value="GT4_PimA-like"/>
    <property type="match status" value="1"/>
</dbReference>
<dbReference type="RefSeq" id="WP_055144340.1">
    <property type="nucleotide sequence ID" value="NZ_JXSZ01000005.1"/>
</dbReference>
<dbReference type="Proteomes" id="UP000050454">
    <property type="component" value="Unassembled WGS sequence"/>
</dbReference>
<comment type="caution">
    <text evidence="2">The sequence shown here is derived from an EMBL/GenBank/DDBJ whole genome shotgun (WGS) entry which is preliminary data.</text>
</comment>
<gene>
    <name evidence="2" type="ORF">AFM12_04570</name>
</gene>
<dbReference type="InterPro" id="IPR001296">
    <property type="entry name" value="Glyco_trans_1"/>
</dbReference>
<dbReference type="PATRIC" id="fig|1605367.3.peg.2264"/>
<evidence type="ECO:0000313" key="2">
    <source>
        <dbReference type="EMBL" id="KPM49852.1"/>
    </source>
</evidence>
<dbReference type="GO" id="GO:0016757">
    <property type="term" value="F:glycosyltransferase activity"/>
    <property type="evidence" value="ECO:0007669"/>
    <property type="project" value="InterPro"/>
</dbReference>
<protein>
    <recommendedName>
        <fullName evidence="1">Glycosyl transferase family 1 domain-containing protein</fullName>
    </recommendedName>
</protein>
<dbReference type="PANTHER" id="PTHR45947">
    <property type="entry name" value="SULFOQUINOVOSYL TRANSFERASE SQD2"/>
    <property type="match status" value="1"/>
</dbReference>
<accession>A0A0N8HAD3</accession>
<organism evidence="2 3">
    <name type="scientific">Jiulongibacter sediminis</name>
    <dbReference type="NCBI Taxonomy" id="1605367"/>
    <lineage>
        <taxon>Bacteria</taxon>
        <taxon>Pseudomonadati</taxon>
        <taxon>Bacteroidota</taxon>
        <taxon>Cytophagia</taxon>
        <taxon>Cytophagales</taxon>
        <taxon>Leadbetterellaceae</taxon>
        <taxon>Jiulongibacter</taxon>
    </lineage>
</organism>
<dbReference type="PANTHER" id="PTHR45947:SF13">
    <property type="entry name" value="TRANSFERASE"/>
    <property type="match status" value="1"/>
</dbReference>
<evidence type="ECO:0000313" key="3">
    <source>
        <dbReference type="Proteomes" id="UP000050454"/>
    </source>
</evidence>
<dbReference type="Pfam" id="PF00534">
    <property type="entry name" value="Glycos_transf_1"/>
    <property type="match status" value="1"/>
</dbReference>
<proteinExistence type="predicted"/>
<dbReference type="SUPFAM" id="SSF53756">
    <property type="entry name" value="UDP-Glycosyltransferase/glycogen phosphorylase"/>
    <property type="match status" value="1"/>
</dbReference>
<dbReference type="Gene3D" id="3.40.50.2000">
    <property type="entry name" value="Glycogen Phosphorylase B"/>
    <property type="match status" value="2"/>
</dbReference>
<reference evidence="2 3" key="1">
    <citation type="submission" date="2015-07" db="EMBL/GenBank/DDBJ databases">
        <title>The draft genome sequence of Leadbetterella sp. JN14-9.</title>
        <authorList>
            <person name="Liu Y."/>
            <person name="Du J."/>
            <person name="Shao Z."/>
        </authorList>
    </citation>
    <scope>NUCLEOTIDE SEQUENCE [LARGE SCALE GENOMIC DNA]</scope>
    <source>
        <strain evidence="2 3">JN14-9</strain>
    </source>
</reference>